<dbReference type="PANTHER" id="PTHR46910">
    <property type="entry name" value="TRANSCRIPTION FACTOR PDR1"/>
    <property type="match status" value="1"/>
</dbReference>
<dbReference type="EMBL" id="NPHW01006144">
    <property type="protein sequence ID" value="OXV06087.1"/>
    <property type="molecule type" value="Genomic_DNA"/>
</dbReference>
<evidence type="ECO:0000313" key="5">
    <source>
        <dbReference type="Proteomes" id="UP000243515"/>
    </source>
</evidence>
<name>A0A232LQM5_9EURO</name>
<reference evidence="4 5" key="1">
    <citation type="journal article" date="2015" name="Environ. Microbiol.">
        <title>Metagenome sequence of Elaphomyces granulatus from sporocarp tissue reveals Ascomycota ectomycorrhizal fingerprints of genome expansion and a Proteobacteria-rich microbiome.</title>
        <authorList>
            <person name="Quandt C.A."/>
            <person name="Kohler A."/>
            <person name="Hesse C.N."/>
            <person name="Sharpton T.J."/>
            <person name="Martin F."/>
            <person name="Spatafora J.W."/>
        </authorList>
    </citation>
    <scope>NUCLEOTIDE SEQUENCE [LARGE SCALE GENOMIC DNA]</scope>
    <source>
        <strain evidence="4 5">OSC145934</strain>
    </source>
</reference>
<evidence type="ECO:0000256" key="1">
    <source>
        <dbReference type="ARBA" id="ARBA00023242"/>
    </source>
</evidence>
<comment type="caution">
    <text evidence="4">The sequence shown here is derived from an EMBL/GenBank/DDBJ whole genome shotgun (WGS) entry which is preliminary data.</text>
</comment>
<sequence>MLMARSSPSDAGSADTKWTRWPQVRGGRNGPASPKRTENVLFEHVMDVGESRRNAKGEYPVDDVRGIAGNAFLTALRTKEAKPRELRLKCKALSINQEHAALDAVEVERIRCMENILSHYIPNISFDVQSLQKIEGDLERKRRDSGGDCPPTEIGLDELEDLAIDDEDFSIRELPDNTAQYSGEYSYLNFSLKIRRKIDEWMHNAAPEDLQDPVPFEERWRATQLQSGSALVSAATTCLPPRYVADFLVQTFFNYAQTNNYYVEEDWLRDELRTCYISPASLSSGDAPSVCAILMVLAIGTQFAHMDSPTPVHRTLLDSLSTEDHRFSEDEVGLTFYQFASKLLPDIIATASVRSVQACLLVGTYLLPLDTSGLSYTYFGLALKMAIQNGMHRRYAGESLDPHTVEIRNRVFWTAYTIEKRISILHGRPASITNADVDAGVPLDLPSLRPPGQLTNYTNMVALIVLTLKLGEIADEISMLRRCRKGHQPECLEKLLAQRKQLTEWWATLPEETYCRDLSPTGGLFRANVHLKLDYCLTRIFIGRPFLFSTMKGINQALTTGPPLKATNSRPRSSSILIADCVEAALEIVDLCRLLRDETGLARASYTEFSSCRAALLVILAQSLTKRTERLQNALAQGMKLIKIMSTSIGSARAAVSVIEALERAIRRLETWSETQPQNQADIIDSGYERFKSWEMLWKTGPMSPLTTTLSSQTTVAGSKASTGPADTGNTRLNIDTRGTTLAGPHFATSPTVSHMPHFGFDSFISNFPLELDEFTAIPCFENEVQQGLSTDIRGHVDGDPQWMQFMTE</sequence>
<dbReference type="GO" id="GO:0008270">
    <property type="term" value="F:zinc ion binding"/>
    <property type="evidence" value="ECO:0007669"/>
    <property type="project" value="InterPro"/>
</dbReference>
<evidence type="ECO:0000256" key="2">
    <source>
        <dbReference type="SAM" id="MobiDB-lite"/>
    </source>
</evidence>
<accession>A0A232LQM5</accession>
<dbReference type="GO" id="GO:0003700">
    <property type="term" value="F:DNA-binding transcription factor activity"/>
    <property type="evidence" value="ECO:0007669"/>
    <property type="project" value="InterPro"/>
</dbReference>
<dbReference type="InterPro" id="IPR007219">
    <property type="entry name" value="XnlR_reg_dom"/>
</dbReference>
<organism evidence="4 5">
    <name type="scientific">Elaphomyces granulatus</name>
    <dbReference type="NCBI Taxonomy" id="519963"/>
    <lineage>
        <taxon>Eukaryota</taxon>
        <taxon>Fungi</taxon>
        <taxon>Dikarya</taxon>
        <taxon>Ascomycota</taxon>
        <taxon>Pezizomycotina</taxon>
        <taxon>Eurotiomycetes</taxon>
        <taxon>Eurotiomycetidae</taxon>
        <taxon>Eurotiales</taxon>
        <taxon>Elaphomycetaceae</taxon>
        <taxon>Elaphomyces</taxon>
    </lineage>
</organism>
<dbReference type="CDD" id="cd12148">
    <property type="entry name" value="fungal_TF_MHR"/>
    <property type="match status" value="1"/>
</dbReference>
<dbReference type="Proteomes" id="UP000243515">
    <property type="component" value="Unassembled WGS sequence"/>
</dbReference>
<evidence type="ECO:0000259" key="3">
    <source>
        <dbReference type="SMART" id="SM00906"/>
    </source>
</evidence>
<dbReference type="SMART" id="SM00906">
    <property type="entry name" value="Fungal_trans"/>
    <property type="match status" value="1"/>
</dbReference>
<feature type="region of interest" description="Disordered" evidence="2">
    <location>
        <begin position="1"/>
        <end position="37"/>
    </location>
</feature>
<feature type="compositionally biased region" description="Polar residues" evidence="2">
    <location>
        <begin position="1"/>
        <end position="10"/>
    </location>
</feature>
<dbReference type="AlphaFoldDB" id="A0A232LQM5"/>
<gene>
    <name evidence="4" type="ORF">Egran_06145</name>
</gene>
<keyword evidence="1" id="KW-0539">Nucleus</keyword>
<evidence type="ECO:0000313" key="4">
    <source>
        <dbReference type="EMBL" id="OXV06087.1"/>
    </source>
</evidence>
<dbReference type="InterPro" id="IPR050987">
    <property type="entry name" value="AtrR-like"/>
</dbReference>
<dbReference type="OrthoDB" id="3921198at2759"/>
<protein>
    <recommendedName>
        <fullName evidence="3">Xylanolytic transcriptional activator regulatory domain-containing protein</fullName>
    </recommendedName>
</protein>
<dbReference type="GO" id="GO:0006351">
    <property type="term" value="P:DNA-templated transcription"/>
    <property type="evidence" value="ECO:0007669"/>
    <property type="project" value="InterPro"/>
</dbReference>
<dbReference type="PANTHER" id="PTHR46910:SF15">
    <property type="entry name" value="PRNA PROTEIN"/>
    <property type="match status" value="1"/>
</dbReference>
<dbReference type="Pfam" id="PF04082">
    <property type="entry name" value="Fungal_trans"/>
    <property type="match status" value="1"/>
</dbReference>
<feature type="domain" description="Xylanolytic transcriptional activator regulatory" evidence="3">
    <location>
        <begin position="375"/>
        <end position="448"/>
    </location>
</feature>
<proteinExistence type="predicted"/>
<keyword evidence="5" id="KW-1185">Reference proteome</keyword>
<dbReference type="GO" id="GO:0003677">
    <property type="term" value="F:DNA binding"/>
    <property type="evidence" value="ECO:0007669"/>
    <property type="project" value="InterPro"/>
</dbReference>